<dbReference type="InterPro" id="IPR002104">
    <property type="entry name" value="Integrase_catalytic"/>
</dbReference>
<dbReference type="PANTHER" id="PTHR30629">
    <property type="entry name" value="PROPHAGE INTEGRASE"/>
    <property type="match status" value="1"/>
</dbReference>
<dbReference type="CDD" id="cd00397">
    <property type="entry name" value="DNA_BRE_C"/>
    <property type="match status" value="1"/>
</dbReference>
<keyword evidence="2" id="KW-0229">DNA integration</keyword>
<feature type="domain" description="Tyr recombinase" evidence="5">
    <location>
        <begin position="178"/>
        <end position="357"/>
    </location>
</feature>
<organism evidence="6 7">
    <name type="scientific">Roseomonas alba</name>
    <dbReference type="NCBI Taxonomy" id="2846776"/>
    <lineage>
        <taxon>Bacteria</taxon>
        <taxon>Pseudomonadati</taxon>
        <taxon>Pseudomonadota</taxon>
        <taxon>Alphaproteobacteria</taxon>
        <taxon>Acetobacterales</taxon>
        <taxon>Roseomonadaceae</taxon>
        <taxon>Roseomonas</taxon>
    </lineage>
</organism>
<comment type="caution">
    <text evidence="6">The sequence shown here is derived from an EMBL/GenBank/DDBJ whole genome shotgun (WGS) entry which is preliminary data.</text>
</comment>
<dbReference type="InterPro" id="IPR050808">
    <property type="entry name" value="Phage_Integrase"/>
</dbReference>
<dbReference type="EMBL" id="JAHYBZ010000007">
    <property type="protein sequence ID" value="MBW6400030.1"/>
    <property type="molecule type" value="Genomic_DNA"/>
</dbReference>
<dbReference type="PROSITE" id="PS51898">
    <property type="entry name" value="TYR_RECOMBINASE"/>
    <property type="match status" value="1"/>
</dbReference>
<dbReference type="InterPro" id="IPR013762">
    <property type="entry name" value="Integrase-like_cat_sf"/>
</dbReference>
<reference evidence="6 7" key="1">
    <citation type="submission" date="2021-07" db="EMBL/GenBank/DDBJ databases">
        <authorList>
            <person name="So Y."/>
        </authorList>
    </citation>
    <scope>NUCLEOTIDE SEQUENCE [LARGE SCALE GENOMIC DNA]</scope>
    <source>
        <strain evidence="6 7">HJA6</strain>
    </source>
</reference>
<sequence length="372" mass="41384">MPETPSPPGSPTSRPRGVRPVRTRRADGTEVTYWYCRLTGTRLPDISDPDFAAAVARARKLPQPKHEAGTIGALLVDWRASHEWAVTSASTKESRNRYLSAVEVPEYLTRQAVDLSPAEFRKLRADLLDMRDAIARDRGVGAATVFGQAVGSLFAWAVDRGRMAASPMTRLKALGGGHIPAWPEADALHAMQKWPEPLRRAVVLNYHLGQRRGDLTTLRWTAYDPQRGIITLMPEKTRRKREATGKGPLRLIVSSDLAWELRRWREEAPDAEFILTRPGGKPWTKGALSMAVREQLQKEGWDTKRGLHGLRRLRAQMLREAGNSDGEIGAAQGWDSARTVRLYTEGADQERMARAALDRLEKAMAKGGKSGC</sequence>
<keyword evidence="3" id="KW-0233">DNA recombination</keyword>
<evidence type="ECO:0000256" key="1">
    <source>
        <dbReference type="ARBA" id="ARBA00008857"/>
    </source>
</evidence>
<dbReference type="Pfam" id="PF00589">
    <property type="entry name" value="Phage_integrase"/>
    <property type="match status" value="1"/>
</dbReference>
<evidence type="ECO:0000259" key="5">
    <source>
        <dbReference type="PROSITE" id="PS51898"/>
    </source>
</evidence>
<dbReference type="Gene3D" id="1.10.443.10">
    <property type="entry name" value="Intergrase catalytic core"/>
    <property type="match status" value="1"/>
</dbReference>
<dbReference type="SUPFAM" id="SSF56349">
    <property type="entry name" value="DNA breaking-rejoining enzymes"/>
    <property type="match status" value="1"/>
</dbReference>
<accession>A0ABS7ACK5</accession>
<evidence type="ECO:0000256" key="2">
    <source>
        <dbReference type="ARBA" id="ARBA00022908"/>
    </source>
</evidence>
<feature type="compositionally biased region" description="Pro residues" evidence="4">
    <location>
        <begin position="1"/>
        <end position="10"/>
    </location>
</feature>
<keyword evidence="7" id="KW-1185">Reference proteome</keyword>
<protein>
    <submittedName>
        <fullName evidence="6">Site-specific integrase</fullName>
    </submittedName>
</protein>
<gene>
    <name evidence="6" type="ORF">KPL78_19370</name>
</gene>
<evidence type="ECO:0000256" key="4">
    <source>
        <dbReference type="SAM" id="MobiDB-lite"/>
    </source>
</evidence>
<comment type="similarity">
    <text evidence="1">Belongs to the 'phage' integrase family.</text>
</comment>
<evidence type="ECO:0000313" key="7">
    <source>
        <dbReference type="Proteomes" id="UP001196565"/>
    </source>
</evidence>
<proteinExistence type="inferred from homology"/>
<evidence type="ECO:0000313" key="6">
    <source>
        <dbReference type="EMBL" id="MBW6400030.1"/>
    </source>
</evidence>
<name>A0ABS7ACK5_9PROT</name>
<evidence type="ECO:0000256" key="3">
    <source>
        <dbReference type="ARBA" id="ARBA00023172"/>
    </source>
</evidence>
<dbReference type="PANTHER" id="PTHR30629:SF2">
    <property type="entry name" value="PROPHAGE INTEGRASE INTS-RELATED"/>
    <property type="match status" value="1"/>
</dbReference>
<dbReference type="RefSeq" id="WP_219764645.1">
    <property type="nucleotide sequence ID" value="NZ_JAHYBZ010000007.1"/>
</dbReference>
<dbReference type="InterPro" id="IPR011010">
    <property type="entry name" value="DNA_brk_join_enz"/>
</dbReference>
<feature type="region of interest" description="Disordered" evidence="4">
    <location>
        <begin position="1"/>
        <end position="23"/>
    </location>
</feature>
<dbReference type="Proteomes" id="UP001196565">
    <property type="component" value="Unassembled WGS sequence"/>
</dbReference>